<dbReference type="Pfam" id="PF12850">
    <property type="entry name" value="Metallophos_2"/>
    <property type="match status" value="1"/>
</dbReference>
<gene>
    <name evidence="4" type="ORF">HMPREF1090_00167</name>
</gene>
<dbReference type="NCBIfam" id="NF006988">
    <property type="entry name" value="PRK09453.1"/>
    <property type="match status" value="1"/>
</dbReference>
<dbReference type="EC" id="3.1.4.-" evidence="2"/>
<dbReference type="SUPFAM" id="SSF56300">
    <property type="entry name" value="Metallo-dependent phosphatases"/>
    <property type="match status" value="1"/>
</dbReference>
<dbReference type="HOGENOM" id="CLU_063749_1_1_9"/>
<dbReference type="InterPro" id="IPR041802">
    <property type="entry name" value="MPP_YfcE"/>
</dbReference>
<comment type="similarity">
    <text evidence="1 2">Belongs to the metallophosphoesterase superfamily. YfcE family.</text>
</comment>
<keyword evidence="2" id="KW-0479">Metal-binding</keyword>
<dbReference type="GO" id="GO:0016787">
    <property type="term" value="F:hydrolase activity"/>
    <property type="evidence" value="ECO:0007669"/>
    <property type="project" value="UniProtKB-UniRule"/>
</dbReference>
<accession>A0A0E2HHA4</accession>
<dbReference type="CDD" id="cd00841">
    <property type="entry name" value="MPP_YfcE"/>
    <property type="match status" value="1"/>
</dbReference>
<name>A0A0E2HHA4_9FIRM</name>
<dbReference type="RefSeq" id="WP_002586022.1">
    <property type="nucleotide sequence ID" value="NZ_KB850976.1"/>
</dbReference>
<dbReference type="InterPro" id="IPR000979">
    <property type="entry name" value="Phosphodiesterase_MJ0936/Vps29"/>
</dbReference>
<evidence type="ECO:0000313" key="5">
    <source>
        <dbReference type="Proteomes" id="UP000013085"/>
    </source>
</evidence>
<comment type="caution">
    <text evidence="4">The sequence shown here is derived from an EMBL/GenBank/DDBJ whole genome shotgun (WGS) entry which is preliminary data.</text>
</comment>
<sequence length="185" mass="20543">MKIMFASDIHGSAYYCRKMLDIYSESGAGRLVILGDLLYHGPRNDLPREYAPKEVIAMLNPLKNQIYAIRGNCDTEVDQMVLEFPILADYGLLVLEGKVFYATHGHVYNQDRLPPLQDGDILIHGHTHILKAETIEAEGGRHITVLNPGSVSIPKGGNPNTYAVLENGVFSIRTLEGEVVKELKL</sequence>
<dbReference type="NCBIfam" id="TIGR00040">
    <property type="entry name" value="yfcE"/>
    <property type="match status" value="1"/>
</dbReference>
<dbReference type="EMBL" id="AGYR01000001">
    <property type="protein sequence ID" value="ENZ20238.1"/>
    <property type="molecule type" value="Genomic_DNA"/>
</dbReference>
<evidence type="ECO:0000313" key="4">
    <source>
        <dbReference type="EMBL" id="ENZ20238.1"/>
    </source>
</evidence>
<comment type="cofactor">
    <cofactor evidence="2">
        <name>a divalent metal cation</name>
        <dbReference type="ChEBI" id="CHEBI:60240"/>
    </cofactor>
</comment>
<evidence type="ECO:0000259" key="3">
    <source>
        <dbReference type="Pfam" id="PF12850"/>
    </source>
</evidence>
<dbReference type="Gene3D" id="3.60.21.10">
    <property type="match status" value="1"/>
</dbReference>
<protein>
    <recommendedName>
        <fullName evidence="2">Phosphoesterase</fullName>
        <ecNumber evidence="2">3.1.4.-</ecNumber>
    </recommendedName>
</protein>
<organism evidence="4 5">
    <name type="scientific">[Clostridium] clostridioforme 90A8</name>
    <dbReference type="NCBI Taxonomy" id="999408"/>
    <lineage>
        <taxon>Bacteria</taxon>
        <taxon>Bacillati</taxon>
        <taxon>Bacillota</taxon>
        <taxon>Clostridia</taxon>
        <taxon>Lachnospirales</taxon>
        <taxon>Lachnospiraceae</taxon>
        <taxon>Enterocloster</taxon>
    </lineage>
</organism>
<dbReference type="InterPro" id="IPR029052">
    <property type="entry name" value="Metallo-depent_PP-like"/>
</dbReference>
<evidence type="ECO:0000256" key="1">
    <source>
        <dbReference type="ARBA" id="ARBA00008950"/>
    </source>
</evidence>
<dbReference type="Proteomes" id="UP000013085">
    <property type="component" value="Unassembled WGS sequence"/>
</dbReference>
<feature type="domain" description="Calcineurin-like phosphoesterase" evidence="3">
    <location>
        <begin position="1"/>
        <end position="166"/>
    </location>
</feature>
<dbReference type="PATRIC" id="fig|999408.3.peg.182"/>
<dbReference type="GeneID" id="57963594"/>
<dbReference type="InterPro" id="IPR024654">
    <property type="entry name" value="Calcineurin-like_PHP_lpxH"/>
</dbReference>
<dbReference type="GO" id="GO:0046872">
    <property type="term" value="F:metal ion binding"/>
    <property type="evidence" value="ECO:0007669"/>
    <property type="project" value="UniProtKB-KW"/>
</dbReference>
<dbReference type="AlphaFoldDB" id="A0A0E2HHA4"/>
<reference evidence="4 5" key="1">
    <citation type="submission" date="2013-01" db="EMBL/GenBank/DDBJ databases">
        <title>The Genome Sequence of Clostridium clostridioforme 90A8.</title>
        <authorList>
            <consortium name="The Broad Institute Genome Sequencing Platform"/>
            <person name="Earl A."/>
            <person name="Ward D."/>
            <person name="Feldgarden M."/>
            <person name="Gevers D."/>
            <person name="Courvalin P."/>
            <person name="Lambert T."/>
            <person name="Walker B."/>
            <person name="Young S.K."/>
            <person name="Zeng Q."/>
            <person name="Gargeya S."/>
            <person name="Fitzgerald M."/>
            <person name="Haas B."/>
            <person name="Abouelleil A."/>
            <person name="Alvarado L."/>
            <person name="Arachchi H.M."/>
            <person name="Berlin A.M."/>
            <person name="Chapman S.B."/>
            <person name="Dewar J."/>
            <person name="Goldberg J."/>
            <person name="Griggs A."/>
            <person name="Gujja S."/>
            <person name="Hansen M."/>
            <person name="Howarth C."/>
            <person name="Imamovic A."/>
            <person name="Larimer J."/>
            <person name="McCowan C."/>
            <person name="Murphy C."/>
            <person name="Neiman D."/>
            <person name="Pearson M."/>
            <person name="Priest M."/>
            <person name="Roberts A."/>
            <person name="Saif S."/>
            <person name="Shea T."/>
            <person name="Sisk P."/>
            <person name="Sykes S."/>
            <person name="Wortman J."/>
            <person name="Nusbaum C."/>
            <person name="Birren B."/>
        </authorList>
    </citation>
    <scope>NUCLEOTIDE SEQUENCE [LARGE SCALE GENOMIC DNA]</scope>
    <source>
        <strain evidence="4 5">90A8</strain>
    </source>
</reference>
<proteinExistence type="inferred from homology"/>
<evidence type="ECO:0000256" key="2">
    <source>
        <dbReference type="RuleBase" id="RU362039"/>
    </source>
</evidence>